<keyword evidence="3" id="KW-1003">Cell membrane</keyword>
<dbReference type="PANTHER" id="PTHR43414">
    <property type="entry name" value="MULTIDRUG RESISTANCE PROTEIN MDTG"/>
    <property type="match status" value="1"/>
</dbReference>
<feature type="transmembrane region" description="Helical" evidence="7">
    <location>
        <begin position="165"/>
        <end position="185"/>
    </location>
</feature>
<keyword evidence="4 7" id="KW-0812">Transmembrane</keyword>
<feature type="transmembrane region" description="Helical" evidence="7">
    <location>
        <begin position="247"/>
        <end position="269"/>
    </location>
</feature>
<dbReference type="PRINTS" id="PR01035">
    <property type="entry name" value="TCRTETA"/>
</dbReference>
<dbReference type="InterPro" id="IPR036259">
    <property type="entry name" value="MFS_trans_sf"/>
</dbReference>
<dbReference type="PROSITE" id="PS50850">
    <property type="entry name" value="MFS"/>
    <property type="match status" value="1"/>
</dbReference>
<evidence type="ECO:0000256" key="3">
    <source>
        <dbReference type="ARBA" id="ARBA00022475"/>
    </source>
</evidence>
<dbReference type="InterPro" id="IPR011701">
    <property type="entry name" value="MFS"/>
</dbReference>
<feature type="transmembrane region" description="Helical" evidence="7">
    <location>
        <begin position="205"/>
        <end position="227"/>
    </location>
</feature>
<name>A0ABW8SQT6_9CLOT</name>
<keyword evidence="6 7" id="KW-0472">Membrane</keyword>
<dbReference type="SUPFAM" id="SSF103473">
    <property type="entry name" value="MFS general substrate transporter"/>
    <property type="match status" value="1"/>
</dbReference>
<evidence type="ECO:0000256" key="5">
    <source>
        <dbReference type="ARBA" id="ARBA00022989"/>
    </source>
</evidence>
<dbReference type="Pfam" id="PF07690">
    <property type="entry name" value="MFS_1"/>
    <property type="match status" value="1"/>
</dbReference>
<feature type="transmembrane region" description="Helical" evidence="7">
    <location>
        <begin position="103"/>
        <end position="125"/>
    </location>
</feature>
<accession>A0ABW8SQT6</accession>
<evidence type="ECO:0000256" key="4">
    <source>
        <dbReference type="ARBA" id="ARBA00022692"/>
    </source>
</evidence>
<evidence type="ECO:0000313" key="9">
    <source>
        <dbReference type="EMBL" id="MFL0198163.1"/>
    </source>
</evidence>
<feature type="transmembrane region" description="Helical" evidence="7">
    <location>
        <begin position="78"/>
        <end position="97"/>
    </location>
</feature>
<dbReference type="InterPro" id="IPR001958">
    <property type="entry name" value="Tet-R_TetA/multi-R_MdtG-like"/>
</dbReference>
<dbReference type="Gene3D" id="1.20.1250.20">
    <property type="entry name" value="MFS general substrate transporter like domains"/>
    <property type="match status" value="2"/>
</dbReference>
<feature type="transmembrane region" description="Helical" evidence="7">
    <location>
        <begin position="370"/>
        <end position="390"/>
    </location>
</feature>
<comment type="subcellular location">
    <subcellularLocation>
        <location evidence="1">Cell membrane</location>
        <topology evidence="1">Multi-pass membrane protein</topology>
    </subcellularLocation>
</comment>
<protein>
    <submittedName>
        <fullName evidence="9">Multidrug efflux MFS transporter</fullName>
    </submittedName>
</protein>
<organism evidence="9 10">
    <name type="scientific">Candidatus Clostridium eludens</name>
    <dbReference type="NCBI Taxonomy" id="3381663"/>
    <lineage>
        <taxon>Bacteria</taxon>
        <taxon>Bacillati</taxon>
        <taxon>Bacillota</taxon>
        <taxon>Clostridia</taxon>
        <taxon>Eubacteriales</taxon>
        <taxon>Clostridiaceae</taxon>
        <taxon>Clostridium</taxon>
    </lineage>
</organism>
<dbReference type="InterPro" id="IPR020846">
    <property type="entry name" value="MFS_dom"/>
</dbReference>
<feature type="transmembrane region" description="Helical" evidence="7">
    <location>
        <begin position="281"/>
        <end position="298"/>
    </location>
</feature>
<dbReference type="Proteomes" id="UP001623660">
    <property type="component" value="Unassembled WGS sequence"/>
</dbReference>
<dbReference type="RefSeq" id="WP_406794272.1">
    <property type="nucleotide sequence ID" value="NZ_JBJHZX010000049.1"/>
</dbReference>
<sequence length="401" mass="43462">MKFWKRNLLVCWFTMFVTTMGLSQIVPVLPLYIKQLGVSNTATIEQLSGLAYGITYIVAAFFSPIWGFAADKAGRKPMILRACLGIAIVTFCIGLVRNVSELILLRTLQGAITGVGTACTTLIATQTDKEHAGWALGTLSTGLLAGSLLGPTLGGVIEKFLGLQYVFFITGALCMVAFLISLTFVKEQFVRSDKKALSMKDVWKLIFNPRLTIILFLTFFVLTIALNSIEPIVTVYVSTLMRNTGDVALIAGLTFSASGLASILAAPSIGKASDKIGPHKIIFYGLIIGGIIFIPQAFVKRPWQLMDLRFLFGLATAGLTPAINALVKLITPDQITGRIFGFLMSAQYFGIFGGSFLGGQVAAFFGIRNVFFVTSALLLINAVLVYRSVYKNWSGEMLLKG</sequence>
<evidence type="ECO:0000256" key="6">
    <source>
        <dbReference type="ARBA" id="ARBA00023136"/>
    </source>
</evidence>
<gene>
    <name evidence="9" type="ORF">ACJDU8_21730</name>
</gene>
<reference evidence="9 10" key="1">
    <citation type="submission" date="2024-11" db="EMBL/GenBank/DDBJ databases">
        <authorList>
            <person name="Heng Y.C."/>
            <person name="Lim A.C.H."/>
            <person name="Lee J.K.Y."/>
            <person name="Kittelmann S."/>
        </authorList>
    </citation>
    <scope>NUCLEOTIDE SEQUENCE [LARGE SCALE GENOMIC DNA]</scope>
    <source>
        <strain evidence="9 10">WILCCON 0269</strain>
    </source>
</reference>
<comment type="caution">
    <text evidence="9">The sequence shown here is derived from an EMBL/GenBank/DDBJ whole genome shotgun (WGS) entry which is preliminary data.</text>
</comment>
<feature type="domain" description="Major facilitator superfamily (MFS) profile" evidence="8">
    <location>
        <begin position="7"/>
        <end position="393"/>
    </location>
</feature>
<feature type="transmembrane region" description="Helical" evidence="7">
    <location>
        <begin position="339"/>
        <end position="358"/>
    </location>
</feature>
<feature type="transmembrane region" description="Helical" evidence="7">
    <location>
        <begin position="132"/>
        <end position="153"/>
    </location>
</feature>
<evidence type="ECO:0000259" key="8">
    <source>
        <dbReference type="PROSITE" id="PS50850"/>
    </source>
</evidence>
<evidence type="ECO:0000256" key="1">
    <source>
        <dbReference type="ARBA" id="ARBA00004651"/>
    </source>
</evidence>
<keyword evidence="5 7" id="KW-1133">Transmembrane helix</keyword>
<proteinExistence type="predicted"/>
<evidence type="ECO:0000313" key="10">
    <source>
        <dbReference type="Proteomes" id="UP001623660"/>
    </source>
</evidence>
<evidence type="ECO:0000256" key="2">
    <source>
        <dbReference type="ARBA" id="ARBA00022448"/>
    </source>
</evidence>
<evidence type="ECO:0000256" key="7">
    <source>
        <dbReference type="SAM" id="Phobius"/>
    </source>
</evidence>
<keyword evidence="10" id="KW-1185">Reference proteome</keyword>
<feature type="transmembrane region" description="Helical" evidence="7">
    <location>
        <begin position="47"/>
        <end position="66"/>
    </location>
</feature>
<feature type="transmembrane region" description="Helical" evidence="7">
    <location>
        <begin position="310"/>
        <end position="327"/>
    </location>
</feature>
<dbReference type="EMBL" id="JBJHZX010000049">
    <property type="protein sequence ID" value="MFL0198163.1"/>
    <property type="molecule type" value="Genomic_DNA"/>
</dbReference>
<dbReference type="CDD" id="cd17391">
    <property type="entry name" value="MFS_MdtG_MDR_like"/>
    <property type="match status" value="1"/>
</dbReference>
<keyword evidence="2" id="KW-0813">Transport</keyword>
<dbReference type="PANTHER" id="PTHR43414:SF6">
    <property type="entry name" value="MULTIDRUG RESISTANCE PROTEIN MDTG"/>
    <property type="match status" value="1"/>
</dbReference>